<evidence type="ECO:0000313" key="8">
    <source>
        <dbReference type="Proteomes" id="UP000799776"/>
    </source>
</evidence>
<dbReference type="PANTHER" id="PTHR31297">
    <property type="entry name" value="GLUCAN ENDO-1,6-BETA-GLUCOSIDASE B"/>
    <property type="match status" value="1"/>
</dbReference>
<dbReference type="InterPro" id="IPR017853">
    <property type="entry name" value="GH"/>
</dbReference>
<evidence type="ECO:0000313" key="7">
    <source>
        <dbReference type="EMBL" id="KAF2089752.1"/>
    </source>
</evidence>
<reference evidence="7" key="1">
    <citation type="journal article" date="2020" name="Stud. Mycol.">
        <title>101 Dothideomycetes genomes: a test case for predicting lifestyles and emergence of pathogens.</title>
        <authorList>
            <person name="Haridas S."/>
            <person name="Albert R."/>
            <person name="Binder M."/>
            <person name="Bloem J."/>
            <person name="Labutti K."/>
            <person name="Salamov A."/>
            <person name="Andreopoulos B."/>
            <person name="Baker S."/>
            <person name="Barry K."/>
            <person name="Bills G."/>
            <person name="Bluhm B."/>
            <person name="Cannon C."/>
            <person name="Castanera R."/>
            <person name="Culley D."/>
            <person name="Daum C."/>
            <person name="Ezra D."/>
            <person name="Gonzalez J."/>
            <person name="Henrissat B."/>
            <person name="Kuo A."/>
            <person name="Liang C."/>
            <person name="Lipzen A."/>
            <person name="Lutzoni F."/>
            <person name="Magnuson J."/>
            <person name="Mondo S."/>
            <person name="Nolan M."/>
            <person name="Ohm R."/>
            <person name="Pangilinan J."/>
            <person name="Park H.-J."/>
            <person name="Ramirez L."/>
            <person name="Alfaro M."/>
            <person name="Sun H."/>
            <person name="Tritt A."/>
            <person name="Yoshinaga Y."/>
            <person name="Zwiers L.-H."/>
            <person name="Turgeon B."/>
            <person name="Goodwin S."/>
            <person name="Spatafora J."/>
            <person name="Crous P."/>
            <person name="Grigoriev I."/>
        </authorList>
    </citation>
    <scope>NUCLEOTIDE SEQUENCE</scope>
    <source>
        <strain evidence="7">CBS 121410</strain>
    </source>
</reference>
<dbReference type="Gene3D" id="3.20.20.80">
    <property type="entry name" value="Glycosidases"/>
    <property type="match status" value="1"/>
</dbReference>
<feature type="domain" description="Glycoside hydrolase family 5" evidence="6">
    <location>
        <begin position="73"/>
        <end position="335"/>
    </location>
</feature>
<dbReference type="EMBL" id="ML978714">
    <property type="protein sequence ID" value="KAF2089752.1"/>
    <property type="molecule type" value="Genomic_DNA"/>
</dbReference>
<dbReference type="Proteomes" id="UP000799776">
    <property type="component" value="Unassembled WGS sequence"/>
</dbReference>
<evidence type="ECO:0000256" key="2">
    <source>
        <dbReference type="ARBA" id="ARBA00022801"/>
    </source>
</evidence>
<dbReference type="SUPFAM" id="SSF51445">
    <property type="entry name" value="(Trans)glycosidases"/>
    <property type="match status" value="1"/>
</dbReference>
<dbReference type="InterPro" id="IPR001547">
    <property type="entry name" value="Glyco_hydro_5"/>
</dbReference>
<sequence length="470" mass="54577">MVDAILKVQGENIVDGHGKPVVLRGAALGGWMNMENFITGYPGQESQHRAAMLKALGKERYDFFFDKWLEYFFTEPDADFFASKGLNCLRLPFNYHHFEDDMNPRVLTESGFKHLDRVVELCAKHKIYTILDMHAVPGGQNPDWHSDNVTNHAAFWDHKDHQDRTVWLWEHIAARYKDNVWVAGYNPINEPCDPEHWRLPAFYDRIEAAIRKVDPSHILWLDGNTFAMEWKFFDKALPNCVYALHDYSTMGFPTGAPYTGTPDQNAQLERQFLRKAAFMHTHKTPIWNGEFGPVYAQPDLDPDHVAINKARYDLLAQQLAIYDKYKIHWTIWLYKDIGLQGMIHTSPDSKWNRTIAPFLERKRTLQLDAWGRRPQAEVQAVIGPLVEWIDRVAPTSKEQYPTPWATERQMIRLVNQIWLARCLQDEFAGLFEGMGFEELEECASSFAFGECVQRRGLNGKLEEHHRVRGT</sequence>
<dbReference type="Pfam" id="PF00150">
    <property type="entry name" value="Cellulase"/>
    <property type="match status" value="1"/>
</dbReference>
<dbReference type="InterPro" id="IPR050386">
    <property type="entry name" value="Glycosyl_hydrolase_5"/>
</dbReference>
<proteinExistence type="inferred from homology"/>
<dbReference type="GO" id="GO:0009986">
    <property type="term" value="C:cell surface"/>
    <property type="evidence" value="ECO:0007669"/>
    <property type="project" value="TreeGrafter"/>
</dbReference>
<organism evidence="7 8">
    <name type="scientific">Saccharata proteae CBS 121410</name>
    <dbReference type="NCBI Taxonomy" id="1314787"/>
    <lineage>
        <taxon>Eukaryota</taxon>
        <taxon>Fungi</taxon>
        <taxon>Dikarya</taxon>
        <taxon>Ascomycota</taxon>
        <taxon>Pezizomycotina</taxon>
        <taxon>Dothideomycetes</taxon>
        <taxon>Dothideomycetes incertae sedis</taxon>
        <taxon>Botryosphaeriales</taxon>
        <taxon>Saccharataceae</taxon>
        <taxon>Saccharata</taxon>
    </lineage>
</organism>
<dbReference type="OrthoDB" id="1887033at2759"/>
<dbReference type="GO" id="GO:0009251">
    <property type="term" value="P:glucan catabolic process"/>
    <property type="evidence" value="ECO:0007669"/>
    <property type="project" value="TreeGrafter"/>
</dbReference>
<dbReference type="PANTHER" id="PTHR31297:SF13">
    <property type="entry name" value="PUTATIVE-RELATED"/>
    <property type="match status" value="1"/>
</dbReference>
<dbReference type="GO" id="GO:0005576">
    <property type="term" value="C:extracellular region"/>
    <property type="evidence" value="ECO:0007669"/>
    <property type="project" value="TreeGrafter"/>
</dbReference>
<dbReference type="FunFam" id="3.20.20.80:FF:000130">
    <property type="entry name" value="Endoglucanase C"/>
    <property type="match status" value="1"/>
</dbReference>
<evidence type="ECO:0000256" key="3">
    <source>
        <dbReference type="ARBA" id="ARBA00023295"/>
    </source>
</evidence>
<keyword evidence="3 5" id="KW-0326">Glycosidase</keyword>
<protein>
    <submittedName>
        <fullName evidence="7">Glycoside hydrolase family 5 protein</fullName>
    </submittedName>
</protein>
<gene>
    <name evidence="7" type="ORF">K490DRAFT_37050</name>
</gene>
<dbReference type="GO" id="GO:0008422">
    <property type="term" value="F:beta-glucosidase activity"/>
    <property type="evidence" value="ECO:0007669"/>
    <property type="project" value="TreeGrafter"/>
</dbReference>
<keyword evidence="2 5" id="KW-0378">Hydrolase</keyword>
<evidence type="ECO:0000259" key="6">
    <source>
        <dbReference type="Pfam" id="PF00150"/>
    </source>
</evidence>
<keyword evidence="8" id="KW-1185">Reference proteome</keyword>
<evidence type="ECO:0000256" key="4">
    <source>
        <dbReference type="ARBA" id="ARBA00023316"/>
    </source>
</evidence>
<name>A0A6A5YCW7_9PEZI</name>
<keyword evidence="4" id="KW-0961">Cell wall biogenesis/degradation</keyword>
<accession>A0A6A5YCW7</accession>
<comment type="similarity">
    <text evidence="1 5">Belongs to the glycosyl hydrolase 5 (cellulase A) family.</text>
</comment>
<dbReference type="AlphaFoldDB" id="A0A6A5YCW7"/>
<evidence type="ECO:0000256" key="5">
    <source>
        <dbReference type="RuleBase" id="RU361153"/>
    </source>
</evidence>
<dbReference type="GO" id="GO:0071555">
    <property type="term" value="P:cell wall organization"/>
    <property type="evidence" value="ECO:0007669"/>
    <property type="project" value="UniProtKB-KW"/>
</dbReference>
<evidence type="ECO:0000256" key="1">
    <source>
        <dbReference type="ARBA" id="ARBA00005641"/>
    </source>
</evidence>